<evidence type="ECO:0000313" key="2">
    <source>
        <dbReference type="EMBL" id="KAI5434008.1"/>
    </source>
</evidence>
<protein>
    <submittedName>
        <fullName evidence="2">Uncharacterized protein</fullName>
    </submittedName>
</protein>
<keyword evidence="3" id="KW-1185">Reference proteome</keyword>
<feature type="compositionally biased region" description="Acidic residues" evidence="1">
    <location>
        <begin position="59"/>
        <end position="91"/>
    </location>
</feature>
<gene>
    <name evidence="2" type="ORF">KIW84_021024</name>
</gene>
<accession>A0A9D4Y6P5</accession>
<organism evidence="2 3">
    <name type="scientific">Pisum sativum</name>
    <name type="common">Garden pea</name>
    <name type="synonym">Lathyrus oleraceus</name>
    <dbReference type="NCBI Taxonomy" id="3888"/>
    <lineage>
        <taxon>Eukaryota</taxon>
        <taxon>Viridiplantae</taxon>
        <taxon>Streptophyta</taxon>
        <taxon>Embryophyta</taxon>
        <taxon>Tracheophyta</taxon>
        <taxon>Spermatophyta</taxon>
        <taxon>Magnoliopsida</taxon>
        <taxon>eudicotyledons</taxon>
        <taxon>Gunneridae</taxon>
        <taxon>Pentapetalae</taxon>
        <taxon>rosids</taxon>
        <taxon>fabids</taxon>
        <taxon>Fabales</taxon>
        <taxon>Fabaceae</taxon>
        <taxon>Papilionoideae</taxon>
        <taxon>50 kb inversion clade</taxon>
        <taxon>NPAAA clade</taxon>
        <taxon>Hologalegina</taxon>
        <taxon>IRL clade</taxon>
        <taxon>Fabeae</taxon>
        <taxon>Lathyrus</taxon>
    </lineage>
</organism>
<dbReference type="AlphaFoldDB" id="A0A9D4Y6P5"/>
<evidence type="ECO:0000256" key="1">
    <source>
        <dbReference type="SAM" id="MobiDB-lite"/>
    </source>
</evidence>
<proteinExistence type="predicted"/>
<feature type="compositionally biased region" description="Basic and acidic residues" evidence="1">
    <location>
        <begin position="93"/>
        <end position="105"/>
    </location>
</feature>
<name>A0A9D4Y6P5_PEA</name>
<dbReference type="Gramene" id="Psat02G0102400-T1">
    <property type="protein sequence ID" value="KAI5434008.1"/>
    <property type="gene ID" value="KIW84_021024"/>
</dbReference>
<feature type="region of interest" description="Disordered" evidence="1">
    <location>
        <begin position="52"/>
        <end position="130"/>
    </location>
</feature>
<evidence type="ECO:0000313" key="3">
    <source>
        <dbReference type="Proteomes" id="UP001058974"/>
    </source>
</evidence>
<sequence length="130" mass="14118">MFPLEKWAGDKQSVSHLNVFGSVCYKHVPDDKRRKLDDISIIILLLTSEYTSEFKGSEDESESENDSIGESDFDGESDSDPDFGGDSESGGDPDYRNILDYEGGHASEGGTSGVPAPDTVPASEEDSEQF</sequence>
<dbReference type="Proteomes" id="UP001058974">
    <property type="component" value="Chromosome 2"/>
</dbReference>
<reference evidence="2 3" key="1">
    <citation type="journal article" date="2022" name="Nat. Genet.">
        <title>Improved pea reference genome and pan-genome highlight genomic features and evolutionary characteristics.</title>
        <authorList>
            <person name="Yang T."/>
            <person name="Liu R."/>
            <person name="Luo Y."/>
            <person name="Hu S."/>
            <person name="Wang D."/>
            <person name="Wang C."/>
            <person name="Pandey M.K."/>
            <person name="Ge S."/>
            <person name="Xu Q."/>
            <person name="Li N."/>
            <person name="Li G."/>
            <person name="Huang Y."/>
            <person name="Saxena R.K."/>
            <person name="Ji Y."/>
            <person name="Li M."/>
            <person name="Yan X."/>
            <person name="He Y."/>
            <person name="Liu Y."/>
            <person name="Wang X."/>
            <person name="Xiang C."/>
            <person name="Varshney R.K."/>
            <person name="Ding H."/>
            <person name="Gao S."/>
            <person name="Zong X."/>
        </authorList>
    </citation>
    <scope>NUCLEOTIDE SEQUENCE [LARGE SCALE GENOMIC DNA]</scope>
    <source>
        <strain evidence="2 3">cv. Zhongwan 6</strain>
    </source>
</reference>
<dbReference type="EMBL" id="JAMSHJ010000002">
    <property type="protein sequence ID" value="KAI5434008.1"/>
    <property type="molecule type" value="Genomic_DNA"/>
</dbReference>
<comment type="caution">
    <text evidence="2">The sequence shown here is derived from an EMBL/GenBank/DDBJ whole genome shotgun (WGS) entry which is preliminary data.</text>
</comment>